<feature type="transmembrane region" description="Helical" evidence="1">
    <location>
        <begin position="88"/>
        <end position="109"/>
    </location>
</feature>
<sequence>MAVAIFGLMNRDHELKKLQGYTEVLQSLPEDSQAYESALSLIASHIAKIDRLETVGRRDPMRALSGMFFALVFGYITVWLMVRGGLWQVLAAVSMLLAFAGFAAIIQALQIVERDKKGKPIQGTLL</sequence>
<name>A0ABW2DI47_9ACTN</name>
<dbReference type="RefSeq" id="WP_382356811.1">
    <property type="nucleotide sequence ID" value="NZ_JBHMBP010000006.1"/>
</dbReference>
<evidence type="ECO:0000256" key="1">
    <source>
        <dbReference type="SAM" id="Phobius"/>
    </source>
</evidence>
<feature type="transmembrane region" description="Helical" evidence="1">
    <location>
        <begin position="63"/>
        <end position="82"/>
    </location>
</feature>
<organism evidence="2 3">
    <name type="scientific">Glycomyces mayteni</name>
    <dbReference type="NCBI Taxonomy" id="543887"/>
    <lineage>
        <taxon>Bacteria</taxon>
        <taxon>Bacillati</taxon>
        <taxon>Actinomycetota</taxon>
        <taxon>Actinomycetes</taxon>
        <taxon>Glycomycetales</taxon>
        <taxon>Glycomycetaceae</taxon>
        <taxon>Glycomyces</taxon>
    </lineage>
</organism>
<accession>A0ABW2DI47</accession>
<keyword evidence="3" id="KW-1185">Reference proteome</keyword>
<protein>
    <submittedName>
        <fullName evidence="2">Uncharacterized protein</fullName>
    </submittedName>
</protein>
<keyword evidence="1" id="KW-0812">Transmembrane</keyword>
<dbReference type="EMBL" id="JBHSYS010000006">
    <property type="protein sequence ID" value="MFC6960406.1"/>
    <property type="molecule type" value="Genomic_DNA"/>
</dbReference>
<keyword evidence="1" id="KW-1133">Transmembrane helix</keyword>
<dbReference type="Proteomes" id="UP001596470">
    <property type="component" value="Unassembled WGS sequence"/>
</dbReference>
<evidence type="ECO:0000313" key="2">
    <source>
        <dbReference type="EMBL" id="MFC6960406.1"/>
    </source>
</evidence>
<proteinExistence type="predicted"/>
<reference evidence="3" key="1">
    <citation type="journal article" date="2019" name="Int. J. Syst. Evol. Microbiol.">
        <title>The Global Catalogue of Microorganisms (GCM) 10K type strain sequencing project: providing services to taxonomists for standard genome sequencing and annotation.</title>
        <authorList>
            <consortium name="The Broad Institute Genomics Platform"/>
            <consortium name="The Broad Institute Genome Sequencing Center for Infectious Disease"/>
            <person name="Wu L."/>
            <person name="Ma J."/>
        </authorList>
    </citation>
    <scope>NUCLEOTIDE SEQUENCE [LARGE SCALE GENOMIC DNA]</scope>
    <source>
        <strain evidence="3">KACC 12634</strain>
    </source>
</reference>
<comment type="caution">
    <text evidence="2">The sequence shown here is derived from an EMBL/GenBank/DDBJ whole genome shotgun (WGS) entry which is preliminary data.</text>
</comment>
<keyword evidence="1" id="KW-0472">Membrane</keyword>
<gene>
    <name evidence="2" type="ORF">ACFQS3_24730</name>
</gene>
<evidence type="ECO:0000313" key="3">
    <source>
        <dbReference type="Proteomes" id="UP001596470"/>
    </source>
</evidence>